<name>A0A899FZG7_9ASCO</name>
<dbReference type="Gene3D" id="3.30.2010.10">
    <property type="entry name" value="Metalloproteases ('zincins'), catalytic domain"/>
    <property type="match status" value="1"/>
</dbReference>
<dbReference type="GO" id="GO:0022857">
    <property type="term" value="F:transmembrane transporter activity"/>
    <property type="evidence" value="ECO:0007669"/>
    <property type="project" value="InterPro"/>
</dbReference>
<dbReference type="InterPro" id="IPR051156">
    <property type="entry name" value="Mito/Outer_Membr_Metalloprot"/>
</dbReference>
<feature type="transmembrane region" description="Helical" evidence="8">
    <location>
        <begin position="188"/>
        <end position="210"/>
    </location>
</feature>
<proteinExistence type="predicted"/>
<dbReference type="EMBL" id="CP054538">
    <property type="protein sequence ID" value="QSL65695.1"/>
    <property type="molecule type" value="Genomic_DNA"/>
</dbReference>
<keyword evidence="11" id="KW-1185">Reference proteome</keyword>
<keyword evidence="8" id="KW-0472">Membrane</keyword>
<feature type="transmembrane region" description="Helical" evidence="8">
    <location>
        <begin position="406"/>
        <end position="427"/>
    </location>
</feature>
<dbReference type="Pfam" id="PF07690">
    <property type="entry name" value="MFS_1"/>
    <property type="match status" value="1"/>
</dbReference>
<organism evidence="10 11">
    <name type="scientific">Pneumocystis wakefieldiae</name>
    <dbReference type="NCBI Taxonomy" id="38082"/>
    <lineage>
        <taxon>Eukaryota</taxon>
        <taxon>Fungi</taxon>
        <taxon>Dikarya</taxon>
        <taxon>Ascomycota</taxon>
        <taxon>Taphrinomycotina</taxon>
        <taxon>Pneumocystomycetes</taxon>
        <taxon>Pneumocystaceae</taxon>
        <taxon>Pneumocystis</taxon>
    </lineage>
</organism>
<feature type="transmembrane region" description="Helical" evidence="8">
    <location>
        <begin position="614"/>
        <end position="632"/>
    </location>
</feature>
<feature type="transmembrane region" description="Helical" evidence="8">
    <location>
        <begin position="772"/>
        <end position="791"/>
    </location>
</feature>
<feature type="transmembrane region" description="Helical" evidence="8">
    <location>
        <begin position="549"/>
        <end position="570"/>
    </location>
</feature>
<dbReference type="GO" id="GO:0004222">
    <property type="term" value="F:metalloendopeptidase activity"/>
    <property type="evidence" value="ECO:0007669"/>
    <property type="project" value="InterPro"/>
</dbReference>
<evidence type="ECO:0000256" key="8">
    <source>
        <dbReference type="SAM" id="Phobius"/>
    </source>
</evidence>
<keyword evidence="4" id="KW-0479">Metal-binding</keyword>
<feature type="domain" description="Peptidase M48" evidence="9">
    <location>
        <begin position="106"/>
        <end position="279"/>
    </location>
</feature>
<evidence type="ECO:0000256" key="3">
    <source>
        <dbReference type="ARBA" id="ARBA00022670"/>
    </source>
</evidence>
<evidence type="ECO:0000313" key="11">
    <source>
        <dbReference type="Proteomes" id="UP000663699"/>
    </source>
</evidence>
<feature type="transmembrane region" description="Helical" evidence="8">
    <location>
        <begin position="639"/>
        <end position="662"/>
    </location>
</feature>
<evidence type="ECO:0000256" key="6">
    <source>
        <dbReference type="ARBA" id="ARBA00022833"/>
    </source>
</evidence>
<accession>A0A899FZG7</accession>
<dbReference type="InterPro" id="IPR001915">
    <property type="entry name" value="Peptidase_M48"/>
</dbReference>
<dbReference type="Proteomes" id="UP000663699">
    <property type="component" value="Chromosome 7"/>
</dbReference>
<dbReference type="PANTHER" id="PTHR22726:SF1">
    <property type="entry name" value="METALLOENDOPEPTIDASE OMA1, MITOCHONDRIAL"/>
    <property type="match status" value="1"/>
</dbReference>
<dbReference type="GO" id="GO:0046872">
    <property type="term" value="F:metal ion binding"/>
    <property type="evidence" value="ECO:0007669"/>
    <property type="project" value="UniProtKB-KW"/>
</dbReference>
<dbReference type="OrthoDB" id="7464992at2759"/>
<dbReference type="CDD" id="cd07331">
    <property type="entry name" value="M48C_Oma1_like"/>
    <property type="match status" value="1"/>
</dbReference>
<protein>
    <recommendedName>
        <fullName evidence="9">Peptidase M48 domain-containing protein</fullName>
    </recommendedName>
</protein>
<comment type="cofactor">
    <cofactor evidence="1">
        <name>Zn(2+)</name>
        <dbReference type="ChEBI" id="CHEBI:29105"/>
    </cofactor>
</comment>
<evidence type="ECO:0000256" key="2">
    <source>
        <dbReference type="ARBA" id="ARBA00004141"/>
    </source>
</evidence>
<feature type="transmembrane region" description="Helical" evidence="8">
    <location>
        <begin position="434"/>
        <end position="454"/>
    </location>
</feature>
<evidence type="ECO:0000256" key="5">
    <source>
        <dbReference type="ARBA" id="ARBA00022801"/>
    </source>
</evidence>
<dbReference type="InterPro" id="IPR036259">
    <property type="entry name" value="MFS_trans_sf"/>
</dbReference>
<feature type="transmembrane region" description="Helical" evidence="8">
    <location>
        <begin position="368"/>
        <end position="394"/>
    </location>
</feature>
<evidence type="ECO:0000259" key="9">
    <source>
        <dbReference type="Pfam" id="PF01435"/>
    </source>
</evidence>
<dbReference type="GO" id="GO:0006515">
    <property type="term" value="P:protein quality control for misfolded or incompletely synthesized proteins"/>
    <property type="evidence" value="ECO:0007669"/>
    <property type="project" value="TreeGrafter"/>
</dbReference>
<dbReference type="Pfam" id="PF01435">
    <property type="entry name" value="Peptidase_M48"/>
    <property type="match status" value="1"/>
</dbReference>
<keyword evidence="3" id="KW-0645">Protease</keyword>
<dbReference type="Gene3D" id="1.20.1250.20">
    <property type="entry name" value="MFS general substrate transporter like domains"/>
    <property type="match status" value="2"/>
</dbReference>
<dbReference type="InterPro" id="IPR011701">
    <property type="entry name" value="MFS"/>
</dbReference>
<feature type="transmembrane region" description="Helical" evidence="8">
    <location>
        <begin position="466"/>
        <end position="487"/>
    </location>
</feature>
<comment type="subcellular location">
    <subcellularLocation>
        <location evidence="2">Membrane</location>
        <topology evidence="2">Multi-pass membrane protein</topology>
    </subcellularLocation>
</comment>
<evidence type="ECO:0000256" key="4">
    <source>
        <dbReference type="ARBA" id="ARBA00022723"/>
    </source>
</evidence>
<evidence type="ECO:0000313" key="10">
    <source>
        <dbReference type="EMBL" id="QSL65695.1"/>
    </source>
</evidence>
<feature type="transmembrane region" description="Helical" evidence="8">
    <location>
        <begin position="582"/>
        <end position="602"/>
    </location>
</feature>
<dbReference type="AlphaFoldDB" id="A0A899FZG7"/>
<dbReference type="SUPFAM" id="SSF103473">
    <property type="entry name" value="MFS general substrate transporter"/>
    <property type="match status" value="1"/>
</dbReference>
<reference evidence="10" key="1">
    <citation type="submission" date="2020-06" db="EMBL/GenBank/DDBJ databases">
        <title>Genomes of multiple members of Pneumocystis genus reveal paths to human pathogen Pneumocystis jirovecii.</title>
        <authorList>
            <person name="Cisse O.H."/>
            <person name="Ma L."/>
            <person name="Dekker J."/>
            <person name="Khil P."/>
            <person name="Jo J."/>
            <person name="Brenchley J."/>
            <person name="Blair R."/>
            <person name="Pahar B."/>
            <person name="Chabe M."/>
            <person name="Van Rompay K.A."/>
            <person name="Keesler R."/>
            <person name="Sukura A."/>
            <person name="Hirsch V."/>
            <person name="Kutty G."/>
            <person name="Liu Y."/>
            <person name="Peng L."/>
            <person name="Chen J."/>
            <person name="Song J."/>
            <person name="Weissenbacher-Lang C."/>
            <person name="Xu J."/>
            <person name="Upham N.S."/>
            <person name="Stajich J.E."/>
            <person name="Cuomo C.A."/>
            <person name="Cushion M.T."/>
            <person name="Kovacs J.A."/>
        </authorList>
    </citation>
    <scope>NUCLEOTIDE SEQUENCE</scope>
    <source>
        <strain evidence="10">2A</strain>
    </source>
</reference>
<dbReference type="CDD" id="cd06174">
    <property type="entry name" value="MFS"/>
    <property type="match status" value="1"/>
</dbReference>
<dbReference type="GO" id="GO:0005743">
    <property type="term" value="C:mitochondrial inner membrane"/>
    <property type="evidence" value="ECO:0007669"/>
    <property type="project" value="TreeGrafter"/>
</dbReference>
<dbReference type="PANTHER" id="PTHR22726">
    <property type="entry name" value="METALLOENDOPEPTIDASE OMA1"/>
    <property type="match status" value="1"/>
</dbReference>
<keyword evidence="7" id="KW-0482">Metalloprotease</keyword>
<feature type="transmembrane region" description="Helical" evidence="8">
    <location>
        <begin position="707"/>
        <end position="727"/>
    </location>
</feature>
<feature type="transmembrane region" description="Helical" evidence="8">
    <location>
        <begin position="41"/>
        <end position="58"/>
    </location>
</feature>
<gene>
    <name evidence="10" type="ORF">MERGE_003008</name>
</gene>
<keyword evidence="6" id="KW-0862">Zinc</keyword>
<feature type="transmembrane region" description="Helical" evidence="8">
    <location>
        <begin position="499"/>
        <end position="521"/>
    </location>
</feature>
<keyword evidence="5" id="KW-0378">Hydrolase</keyword>
<dbReference type="GO" id="GO:0034982">
    <property type="term" value="P:mitochondrial protein processing"/>
    <property type="evidence" value="ECO:0007669"/>
    <property type="project" value="TreeGrafter"/>
</dbReference>
<sequence>MMKFGRIFIKKQAFSQNWVLRRYIYYERFARTGFGRENKRFWYITGALSLIAGVYYFSHIEYVPVSNRRRFNDVSPQFEKKMSQETYRQIMHQYRGRIFPSNHPLTRRVQQVMTRLIRASKLKDIDWEIHVIDDPQRNAFILPGGKVFVFSGILPICKNEDGLAVVLAHETAHQIARHSAEKLSFTKLVLFGYFIVSLFYDPSILGRAVIDLCLLKPNSRKLETEADYIGLILMSEACYDPNEAPRLWKRMSISETKAPPKWLSTHPTHDNRITKINEWMPEAYNKYTENDCSKYSRKKHADPIELSFLVAKEENDANSFREERYKNEYASFFTKTLIQLNDKREQTYIYYTGGIIQRKHAIIFIDEYLMIGIIYLIHFLEGFRIINPIIPIIFGLLVEKYGTSLFPIYLTGIIFFGQCISIIATLLQWKYIVILGLFVSGLCMSPLVIVQKTLIIEIFQEDNLGIYISILLSVGKLISFISSFFANTFSQHSIYDTKIFFIVSSVLSFFSFSISIAYFQIMNKNKTAVFITFKKKSIFKHIETMSIYFWWYLLIFFLSSCICTPFIYFLHKIEYTHFLENIIAADISLTILLLSVASYPIIGWVNDNYGHRLVILLISLIMSIIGFMTLLLSTRFDTLFITLFSVGQSVSSIILVLLPIYISKNVSTIFGFCKSIEIIGNVIMQSVIHIILNFIKKKELTNTDINAVIMLFGILNMFLLVFLAAFYRHDNIHNKKYINHCLYNLFHKKSKIMYQDIMFRSKEITLRSTRTYLGFIATGLILSWILYFKVVS</sequence>
<keyword evidence="8" id="KW-0812">Transmembrane</keyword>
<evidence type="ECO:0000256" key="1">
    <source>
        <dbReference type="ARBA" id="ARBA00001947"/>
    </source>
</evidence>
<keyword evidence="8" id="KW-1133">Transmembrane helix</keyword>
<evidence type="ECO:0000256" key="7">
    <source>
        <dbReference type="ARBA" id="ARBA00023049"/>
    </source>
</evidence>